<sequence length="180" mass="18979">MRKLTAALTLTFVPLLALGCSTSSGSGSVSKSDVQSKVSSFYKDKAHENAKSVSCDGDLPAKVDATQNCTATAADGQTWAVTTKVTKVDGKDVYYDINLTDDFVAPDDVASSVSNFYQQQVGSAPQSSTCNGLLRGATGSSIRCVVTEADGTRWGVTAKTTNVEGTKVNYDMIRDDQPMP</sequence>
<dbReference type="EMBL" id="CP032568">
    <property type="protein sequence ID" value="AYF77924.1"/>
    <property type="molecule type" value="Genomic_DNA"/>
</dbReference>
<feature type="chain" id="PRO_5038961083" evidence="1">
    <location>
        <begin position="20"/>
        <end position="180"/>
    </location>
</feature>
<dbReference type="RefSeq" id="WP_120742874.1">
    <property type="nucleotide sequence ID" value="NZ_CP032568.1"/>
</dbReference>
<evidence type="ECO:0000259" key="2">
    <source>
        <dbReference type="Pfam" id="PF14230"/>
    </source>
</evidence>
<gene>
    <name evidence="3" type="ORF">D7D52_33510</name>
</gene>
<keyword evidence="4" id="KW-1185">Reference proteome</keyword>
<dbReference type="Pfam" id="PF14230">
    <property type="entry name" value="DUF4333"/>
    <property type="match status" value="2"/>
</dbReference>
<organism evidence="3 4">
    <name type="scientific">Nocardia yunnanensis</name>
    <dbReference type="NCBI Taxonomy" id="2382165"/>
    <lineage>
        <taxon>Bacteria</taxon>
        <taxon>Bacillati</taxon>
        <taxon>Actinomycetota</taxon>
        <taxon>Actinomycetes</taxon>
        <taxon>Mycobacteriales</taxon>
        <taxon>Nocardiaceae</taxon>
        <taxon>Nocardia</taxon>
    </lineage>
</organism>
<feature type="signal peptide" evidence="1">
    <location>
        <begin position="1"/>
        <end position="19"/>
    </location>
</feature>
<proteinExistence type="predicted"/>
<dbReference type="OrthoDB" id="3568721at2"/>
<protein>
    <submittedName>
        <fullName evidence="3">DUF4333 domain-containing protein</fullName>
    </submittedName>
</protein>
<reference evidence="3 4" key="1">
    <citation type="submission" date="2018-09" db="EMBL/GenBank/DDBJ databases">
        <title>Nocardia yunnanensis sp. nov., an actinomycete isolated from a soil sample.</title>
        <authorList>
            <person name="Zhang J."/>
        </authorList>
    </citation>
    <scope>NUCLEOTIDE SEQUENCE [LARGE SCALE GENOMIC DNA]</scope>
    <source>
        <strain evidence="3 4">CFHS0054</strain>
    </source>
</reference>
<name>A0A386ZL96_9NOCA</name>
<dbReference type="PROSITE" id="PS51257">
    <property type="entry name" value="PROKAR_LIPOPROTEIN"/>
    <property type="match status" value="1"/>
</dbReference>
<feature type="domain" description="DUF4333" evidence="2">
    <location>
        <begin position="16"/>
        <end position="90"/>
    </location>
</feature>
<keyword evidence="1" id="KW-0732">Signal</keyword>
<evidence type="ECO:0000313" key="4">
    <source>
        <dbReference type="Proteomes" id="UP000267164"/>
    </source>
</evidence>
<dbReference type="InterPro" id="IPR025637">
    <property type="entry name" value="DUF4333"/>
</dbReference>
<evidence type="ECO:0000313" key="3">
    <source>
        <dbReference type="EMBL" id="AYF77924.1"/>
    </source>
</evidence>
<dbReference type="KEGG" id="nyu:D7D52_33510"/>
<dbReference type="AlphaFoldDB" id="A0A386ZL96"/>
<evidence type="ECO:0000256" key="1">
    <source>
        <dbReference type="SAM" id="SignalP"/>
    </source>
</evidence>
<dbReference type="Proteomes" id="UP000267164">
    <property type="component" value="Chromosome"/>
</dbReference>
<feature type="domain" description="DUF4333" evidence="2">
    <location>
        <begin position="102"/>
        <end position="165"/>
    </location>
</feature>
<accession>A0A386ZL96</accession>